<gene>
    <name evidence="15" type="ORF">PT974_06562</name>
</gene>
<dbReference type="Pfam" id="PF00271">
    <property type="entry name" value="Helicase_C"/>
    <property type="match status" value="1"/>
</dbReference>
<dbReference type="SMART" id="SM00490">
    <property type="entry name" value="HELICc"/>
    <property type="match status" value="1"/>
</dbReference>
<organism evidence="15 16">
    <name type="scientific">Cladobotryum mycophilum</name>
    <dbReference type="NCBI Taxonomy" id="491253"/>
    <lineage>
        <taxon>Eukaryota</taxon>
        <taxon>Fungi</taxon>
        <taxon>Dikarya</taxon>
        <taxon>Ascomycota</taxon>
        <taxon>Pezizomycotina</taxon>
        <taxon>Sordariomycetes</taxon>
        <taxon>Hypocreomycetidae</taxon>
        <taxon>Hypocreales</taxon>
        <taxon>Hypocreaceae</taxon>
        <taxon>Cladobotryum</taxon>
    </lineage>
</organism>
<dbReference type="Pfam" id="PF08658">
    <property type="entry name" value="Rad54_N"/>
    <property type="match status" value="1"/>
</dbReference>
<name>A0ABR0SLZ2_9HYPO</name>
<protein>
    <submittedName>
        <fullName evidence="15">DNA repair protein rhp54</fullName>
    </submittedName>
</protein>
<dbReference type="SMART" id="SM00487">
    <property type="entry name" value="DEXDc"/>
    <property type="match status" value="1"/>
</dbReference>
<evidence type="ECO:0000313" key="15">
    <source>
        <dbReference type="EMBL" id="KAK5993134.1"/>
    </source>
</evidence>
<evidence type="ECO:0000256" key="2">
    <source>
        <dbReference type="ARBA" id="ARBA00007025"/>
    </source>
</evidence>
<keyword evidence="3" id="KW-0597">Phosphoprotein</keyword>
<proteinExistence type="inferred from homology"/>
<comment type="caution">
    <text evidence="15">The sequence shown here is derived from an EMBL/GenBank/DDBJ whole genome shotgun (WGS) entry which is preliminary data.</text>
</comment>
<comment type="subcellular location">
    <subcellularLocation>
        <location evidence="1">Nucleus</location>
    </subcellularLocation>
</comment>
<reference evidence="15 16" key="1">
    <citation type="submission" date="2024-01" db="EMBL/GenBank/DDBJ databases">
        <title>Complete genome of Cladobotryum mycophilum ATHUM6906.</title>
        <authorList>
            <person name="Christinaki A.C."/>
            <person name="Myridakis A.I."/>
            <person name="Kouvelis V.N."/>
        </authorList>
    </citation>
    <scope>NUCLEOTIDE SEQUENCE [LARGE SCALE GENOMIC DNA]</scope>
    <source>
        <strain evidence="15 16">ATHUM6906</strain>
    </source>
</reference>
<keyword evidence="8" id="KW-0067">ATP-binding</keyword>
<evidence type="ECO:0000256" key="3">
    <source>
        <dbReference type="ARBA" id="ARBA00022553"/>
    </source>
</evidence>
<evidence type="ECO:0000256" key="12">
    <source>
        <dbReference type="SAM" id="MobiDB-lite"/>
    </source>
</evidence>
<evidence type="ECO:0000256" key="10">
    <source>
        <dbReference type="ARBA" id="ARBA00023204"/>
    </source>
</evidence>
<dbReference type="PANTHER" id="PTHR45629:SF7">
    <property type="entry name" value="DNA EXCISION REPAIR PROTEIN ERCC-6-RELATED"/>
    <property type="match status" value="1"/>
</dbReference>
<evidence type="ECO:0000256" key="4">
    <source>
        <dbReference type="ARBA" id="ARBA00022741"/>
    </source>
</evidence>
<keyword evidence="4" id="KW-0547">Nucleotide-binding</keyword>
<keyword evidence="5" id="KW-0227">DNA damage</keyword>
<keyword evidence="6" id="KW-0378">Hydrolase</keyword>
<dbReference type="Gene3D" id="3.40.50.10810">
    <property type="entry name" value="Tandem AAA-ATPase domain"/>
    <property type="match status" value="1"/>
</dbReference>
<evidence type="ECO:0000256" key="1">
    <source>
        <dbReference type="ARBA" id="ARBA00004123"/>
    </source>
</evidence>
<feature type="domain" description="Helicase ATP-binding" evidence="13">
    <location>
        <begin position="232"/>
        <end position="410"/>
    </location>
</feature>
<evidence type="ECO:0000256" key="6">
    <source>
        <dbReference type="ARBA" id="ARBA00022801"/>
    </source>
</evidence>
<keyword evidence="10" id="KW-0234">DNA repair</keyword>
<dbReference type="PROSITE" id="PS51194">
    <property type="entry name" value="HELICASE_CTER"/>
    <property type="match status" value="1"/>
</dbReference>
<dbReference type="InterPro" id="IPR049730">
    <property type="entry name" value="SNF2/RAD54-like_C"/>
</dbReference>
<evidence type="ECO:0000256" key="7">
    <source>
        <dbReference type="ARBA" id="ARBA00022806"/>
    </source>
</evidence>
<evidence type="ECO:0000259" key="14">
    <source>
        <dbReference type="PROSITE" id="PS51194"/>
    </source>
</evidence>
<keyword evidence="16" id="KW-1185">Reference proteome</keyword>
<feature type="domain" description="Helicase C-terminal" evidence="14">
    <location>
        <begin position="565"/>
        <end position="718"/>
    </location>
</feature>
<accession>A0ABR0SLZ2</accession>
<keyword evidence="7" id="KW-0347">Helicase</keyword>
<dbReference type="InterPro" id="IPR000330">
    <property type="entry name" value="SNF2_N"/>
</dbReference>
<evidence type="ECO:0000256" key="8">
    <source>
        <dbReference type="ARBA" id="ARBA00022840"/>
    </source>
</evidence>
<dbReference type="CDD" id="cd18793">
    <property type="entry name" value="SF2_C_SNF"/>
    <property type="match status" value="1"/>
</dbReference>
<feature type="region of interest" description="Disordered" evidence="12">
    <location>
        <begin position="1"/>
        <end position="69"/>
    </location>
</feature>
<dbReference type="PANTHER" id="PTHR45629">
    <property type="entry name" value="SNF2/RAD54 FAMILY MEMBER"/>
    <property type="match status" value="1"/>
</dbReference>
<dbReference type="InterPro" id="IPR014001">
    <property type="entry name" value="Helicase_ATP-bd"/>
</dbReference>
<dbReference type="Proteomes" id="UP001338125">
    <property type="component" value="Unassembled WGS sequence"/>
</dbReference>
<dbReference type="InterPro" id="IPR038718">
    <property type="entry name" value="SNF2-like_sf"/>
</dbReference>
<evidence type="ECO:0000256" key="9">
    <source>
        <dbReference type="ARBA" id="ARBA00023125"/>
    </source>
</evidence>
<keyword evidence="9" id="KW-0238">DNA-binding</keyword>
<evidence type="ECO:0000256" key="11">
    <source>
        <dbReference type="ARBA" id="ARBA00023242"/>
    </source>
</evidence>
<dbReference type="InterPro" id="IPR013967">
    <property type="entry name" value="Rad54_N"/>
</dbReference>
<evidence type="ECO:0000256" key="5">
    <source>
        <dbReference type="ARBA" id="ARBA00022763"/>
    </source>
</evidence>
<evidence type="ECO:0000313" key="16">
    <source>
        <dbReference type="Proteomes" id="UP001338125"/>
    </source>
</evidence>
<dbReference type="SUPFAM" id="SSF52540">
    <property type="entry name" value="P-loop containing nucleoside triphosphate hydrolases"/>
    <property type="match status" value="2"/>
</dbReference>
<dbReference type="EMBL" id="JAVFKD010000012">
    <property type="protein sequence ID" value="KAK5993134.1"/>
    <property type="molecule type" value="Genomic_DNA"/>
</dbReference>
<dbReference type="Gene3D" id="1.20.120.850">
    <property type="entry name" value="SWI2/SNF2 ATPases, N-terminal domain"/>
    <property type="match status" value="1"/>
</dbReference>
<sequence>MVPMPMLTSTPNVGKENRRHSYTPQSTSQLYKPFKCPSSAIKAPATDRPARKRRKIDYKGADGDADDADKPYTNVERLALATRDANRFPVFQVKDKGLIFRKAFSVPLKDKTSTAYNPTRPPPTLGLRQGAVFVAKALHDPSGEFSIVLYDPTVEDKPMKSQALDKASKDEAVSKELDAPLVHKSLAEILGIRKQVDKSLPRVPVVIDPKIAQRLRPHQVEGVKFMYKCVTGLIDEKANGCIMADEMGLGKTLQCITLMWTLLKQSPDAGKSTIQKAIVVCPASLVKNWANELTKWLGANAITPFAIDGKASKEELTRQLRQWAIASGRSVTRPVIIVSYETLRLNVEELKNTKIGLLFCDEGHRLKNADSNTFNALNSLNVSRRVILTGTPIQNDLTEYFALTSFANPDLLGSRLQFRKRFEIPILRGRDADASEADRKRGDECTTELLGIVNKFLIRRTNDILSKYLPVKYEHVVFCNLAPFQLSLYNYFITSPDIQALLRGKGSQPLKAINLLKKLCNHPDLLNLSTDLPGSEKCFPEDYLPKEARGRDRDIKPWYSGKMQVLDRMLARIRQDTNDKIVLISNYTSTLDLFERLCRERQYGSLRLDGTMNVNKRQKLVDRFNDPDGTEFVFLLSSKAGGCGINLIGANRLVLFDPDWNPAADQQALARVWRDGQKKDCFVYRFIATGTIEEKIFQRQSHKQSLSSCVVDSAEDVERHFSLDSLRELFQYRADTTSDTHDTFKCKRCKPDGKQYIKAPALLYGDTSTWNHFVNSGLQSIQDFLLRQEHEEPEVSAVFQYISH</sequence>
<comment type="similarity">
    <text evidence="2">Belongs to the SNF2/RAD54 helicase family.</text>
</comment>
<keyword evidence="11" id="KW-0539">Nucleus</keyword>
<dbReference type="InterPro" id="IPR050496">
    <property type="entry name" value="SNF2_RAD54_helicase_repair"/>
</dbReference>
<dbReference type="InterPro" id="IPR001650">
    <property type="entry name" value="Helicase_C-like"/>
</dbReference>
<dbReference type="Gene3D" id="3.40.50.300">
    <property type="entry name" value="P-loop containing nucleotide triphosphate hydrolases"/>
    <property type="match status" value="1"/>
</dbReference>
<evidence type="ECO:0000259" key="13">
    <source>
        <dbReference type="PROSITE" id="PS51192"/>
    </source>
</evidence>
<dbReference type="InterPro" id="IPR027417">
    <property type="entry name" value="P-loop_NTPase"/>
</dbReference>
<dbReference type="PROSITE" id="PS51192">
    <property type="entry name" value="HELICASE_ATP_BIND_1"/>
    <property type="match status" value="1"/>
</dbReference>
<dbReference type="Pfam" id="PF00176">
    <property type="entry name" value="SNF2-rel_dom"/>
    <property type="match status" value="1"/>
</dbReference>